<proteinExistence type="predicted"/>
<sequence>MVEKCRYYGQVREPGKQNQDKLSPYISELLQLEELGKQEGLGRRSKVPGAAEASKLLLSKSVMAVPSGFVAGLQAPSMGRRSTQETVVETDVASAPNGAEPRGPLTSAQRLAASAV</sequence>
<organism evidence="2">
    <name type="scientific">Brassica oleracea</name>
    <name type="common">Wild cabbage</name>
    <dbReference type="NCBI Taxonomy" id="3712"/>
    <lineage>
        <taxon>Eukaryota</taxon>
        <taxon>Viridiplantae</taxon>
        <taxon>Streptophyta</taxon>
        <taxon>Embryophyta</taxon>
        <taxon>Tracheophyta</taxon>
        <taxon>Spermatophyta</taxon>
        <taxon>Magnoliopsida</taxon>
        <taxon>eudicotyledons</taxon>
        <taxon>Gunneridae</taxon>
        <taxon>Pentapetalae</taxon>
        <taxon>rosids</taxon>
        <taxon>malvids</taxon>
        <taxon>Brassicales</taxon>
        <taxon>Brassicaceae</taxon>
        <taxon>Brassiceae</taxon>
        <taxon>Brassica</taxon>
    </lineage>
</organism>
<evidence type="ECO:0000256" key="1">
    <source>
        <dbReference type="SAM" id="MobiDB-lite"/>
    </source>
</evidence>
<protein>
    <submittedName>
        <fullName evidence="2">Uncharacterized protein</fullName>
    </submittedName>
</protein>
<dbReference type="AlphaFoldDB" id="A0A3P6AMR4"/>
<reference evidence="2" key="1">
    <citation type="submission" date="2018-11" db="EMBL/GenBank/DDBJ databases">
        <authorList>
            <consortium name="Genoscope - CEA"/>
            <person name="William W."/>
        </authorList>
    </citation>
    <scope>NUCLEOTIDE SEQUENCE</scope>
</reference>
<name>A0A3P6AMR4_BRAOL</name>
<accession>A0A3P6AMR4</accession>
<evidence type="ECO:0000313" key="2">
    <source>
        <dbReference type="EMBL" id="VDC95176.1"/>
    </source>
</evidence>
<feature type="region of interest" description="Disordered" evidence="1">
    <location>
        <begin position="74"/>
        <end position="116"/>
    </location>
</feature>
<gene>
    <name evidence="2" type="ORF">BOLC3T18422H</name>
</gene>
<dbReference type="EMBL" id="LR031872">
    <property type="protein sequence ID" value="VDC95176.1"/>
    <property type="molecule type" value="Genomic_DNA"/>
</dbReference>